<dbReference type="InterPro" id="IPR003593">
    <property type="entry name" value="AAA+_ATPase"/>
</dbReference>
<evidence type="ECO:0000313" key="15">
    <source>
        <dbReference type="Proteomes" id="UP000266922"/>
    </source>
</evidence>
<dbReference type="NCBIfam" id="TIGR01727">
    <property type="entry name" value="oligo_HPY"/>
    <property type="match status" value="1"/>
</dbReference>
<dbReference type="Proteomes" id="UP000075517">
    <property type="component" value="Unassembled WGS sequence"/>
</dbReference>
<protein>
    <submittedName>
        <fullName evidence="12">ABC transporter ATP-binding protein</fullName>
    </submittedName>
    <submittedName>
        <fullName evidence="9">Oligopeptide transport ATP-binding protein OppD</fullName>
    </submittedName>
</protein>
<dbReference type="EMBL" id="LQYV01000152">
    <property type="protein sequence ID" value="KYD20456.1"/>
    <property type="molecule type" value="Genomic_DNA"/>
</dbReference>
<keyword evidence="6 9" id="KW-0067">ATP-binding</keyword>
<dbReference type="Pfam" id="PF00005">
    <property type="entry name" value="ABC_tran"/>
    <property type="match status" value="1"/>
</dbReference>
<dbReference type="Proteomes" id="UP000266922">
    <property type="component" value="Unassembled WGS sequence"/>
</dbReference>
<dbReference type="FunFam" id="3.40.50.300:FF:000016">
    <property type="entry name" value="Oligopeptide ABC transporter ATP-binding component"/>
    <property type="match status" value="1"/>
</dbReference>
<evidence type="ECO:0000256" key="6">
    <source>
        <dbReference type="ARBA" id="ARBA00022840"/>
    </source>
</evidence>
<dbReference type="InterPro" id="IPR027417">
    <property type="entry name" value="P-loop_NTPase"/>
</dbReference>
<dbReference type="InterPro" id="IPR017871">
    <property type="entry name" value="ABC_transporter-like_CS"/>
</dbReference>
<feature type="domain" description="ABC transporter" evidence="8">
    <location>
        <begin position="7"/>
        <end position="257"/>
    </location>
</feature>
<evidence type="ECO:0000256" key="4">
    <source>
        <dbReference type="ARBA" id="ARBA00022475"/>
    </source>
</evidence>
<dbReference type="PANTHER" id="PTHR43297:SF2">
    <property type="entry name" value="DIPEPTIDE TRANSPORT ATP-BINDING PROTEIN DPPD"/>
    <property type="match status" value="1"/>
</dbReference>
<dbReference type="GO" id="GO:0005524">
    <property type="term" value="F:ATP binding"/>
    <property type="evidence" value="ECO:0007669"/>
    <property type="project" value="UniProtKB-KW"/>
</dbReference>
<comment type="caution">
    <text evidence="10">The sequence shown here is derived from an EMBL/GenBank/DDBJ whole genome shotgun (WGS) entry which is preliminary data.</text>
</comment>
<evidence type="ECO:0000259" key="8">
    <source>
        <dbReference type="PROSITE" id="PS50893"/>
    </source>
</evidence>
<proteinExistence type="inferred from homology"/>
<comment type="similarity">
    <text evidence="2">Belongs to the ABC transporter superfamily.</text>
</comment>
<keyword evidence="7" id="KW-0472">Membrane</keyword>
<evidence type="ECO:0000313" key="14">
    <source>
        <dbReference type="Proteomes" id="UP000075517"/>
    </source>
</evidence>
<dbReference type="EMBL" id="LQYY01000063">
    <property type="protein sequence ID" value="KYD34070.1"/>
    <property type="molecule type" value="Genomic_DNA"/>
</dbReference>
<accession>A0A0K9HNV7</accession>
<keyword evidence="4" id="KW-1003">Cell membrane</keyword>
<dbReference type="GO" id="GO:0015833">
    <property type="term" value="P:peptide transport"/>
    <property type="evidence" value="ECO:0007669"/>
    <property type="project" value="InterPro"/>
</dbReference>
<evidence type="ECO:0000256" key="2">
    <source>
        <dbReference type="ARBA" id="ARBA00005417"/>
    </source>
</evidence>
<dbReference type="GeneID" id="89613568"/>
<keyword evidence="3" id="KW-0813">Transport</keyword>
<comment type="subcellular location">
    <subcellularLocation>
        <location evidence="1">Cell membrane</location>
        <topology evidence="1">Peripheral membrane protein</topology>
    </subcellularLocation>
</comment>
<evidence type="ECO:0000313" key="10">
    <source>
        <dbReference type="EMBL" id="KYD20456.1"/>
    </source>
</evidence>
<keyword evidence="16" id="KW-1185">Reference proteome</keyword>
<dbReference type="RefSeq" id="WP_033015554.1">
    <property type="nucleotide sequence ID" value="NZ_CBCSGJ010000027.1"/>
</dbReference>
<reference evidence="9 16" key="2">
    <citation type="submission" date="2016-03" db="EMBL/GenBank/DDBJ databases">
        <title>Spore heat resistance.</title>
        <authorList>
            <person name="Boekhorst J."/>
            <person name="Berendsen E.M."/>
            <person name="Wells-Bennik M.H."/>
            <person name="Kuipers O.P."/>
        </authorList>
    </citation>
    <scope>NUCLEOTIDE SEQUENCE [LARGE SCALE GENOMIC DNA]</scope>
    <source>
        <strain evidence="9 16">GS8</strain>
    </source>
</reference>
<evidence type="ECO:0000256" key="7">
    <source>
        <dbReference type="ARBA" id="ARBA00023136"/>
    </source>
</evidence>
<reference evidence="12 15" key="3">
    <citation type="submission" date="2018-10" db="EMBL/GenBank/DDBJ databases">
        <title>Geobacillus stearothermophilus in processing lines of powdered infant formula.</title>
        <authorList>
            <person name="Rhee M.S."/>
            <person name="Choi I.-G."/>
            <person name="Cho T.J."/>
            <person name="Park B."/>
        </authorList>
    </citation>
    <scope>NUCLEOTIDE SEQUENCE [LARGE SCALE GENOMIC DNA]</scope>
    <source>
        <strain evidence="12 15">FHS-PPGT130</strain>
    </source>
</reference>
<dbReference type="GO" id="GO:0005886">
    <property type="term" value="C:plasma membrane"/>
    <property type="evidence" value="ECO:0007669"/>
    <property type="project" value="UniProtKB-SubCell"/>
</dbReference>
<gene>
    <name evidence="10" type="ORF">B4109_1162</name>
    <name evidence="11" type="ORF">B4114_1173</name>
    <name evidence="12" type="ORF">D9548_04055</name>
    <name evidence="9" type="ORF">GS8_624</name>
</gene>
<dbReference type="SMART" id="SM00382">
    <property type="entry name" value="AAA"/>
    <property type="match status" value="1"/>
</dbReference>
<evidence type="ECO:0000313" key="13">
    <source>
        <dbReference type="Proteomes" id="UP000075424"/>
    </source>
</evidence>
<dbReference type="EMBL" id="RCTJ01000007">
    <property type="protein sequence ID" value="RLQ14759.1"/>
    <property type="molecule type" value="Genomic_DNA"/>
</dbReference>
<dbReference type="Pfam" id="PF08352">
    <property type="entry name" value="oligo_HPY"/>
    <property type="match status" value="1"/>
</dbReference>
<evidence type="ECO:0000313" key="9">
    <source>
        <dbReference type="EMBL" id="KAF6512325.1"/>
    </source>
</evidence>
<dbReference type="AlphaFoldDB" id="A0A0K9HNV7"/>
<dbReference type="InterPro" id="IPR050388">
    <property type="entry name" value="ABC_Ni/Peptide_Import"/>
</dbReference>
<dbReference type="PROSITE" id="PS00211">
    <property type="entry name" value="ABC_TRANSPORTER_1"/>
    <property type="match status" value="1"/>
</dbReference>
<sequence length="341" mass="38016">MAKQTLLEIEELRVSFRIGDDYYAAVDDVSLAIGENEVVALVGESGCGKSALALSIMGLHPPEKTKIEGRLHFKGTNLLSLSVAELNRIRGKEIGMIFQDPLTALNPLMTVGRQIEESMDYHLRLSAAEKKKRTIVLLRKVGIPEPEKVYHRYPHELSGGMRQRVVIAIAIACEPALLIADEPTTALDVTIQAQIIGLLKELQQQMKTSIILITHDLGVVAEMADRVAVMYAGEIVELADVDTIFHRPLHPYTRSLLQSIPSAQTKKERLHVIQGIVPPLHKLPRRGCRFQPRISWIGADKHESDPKLREVEPGHWVRCTCYQHFYFPDDQTVGGIGYGAS</sequence>
<evidence type="ECO:0000256" key="1">
    <source>
        <dbReference type="ARBA" id="ARBA00004202"/>
    </source>
</evidence>
<keyword evidence="5" id="KW-0547">Nucleotide-binding</keyword>
<dbReference type="Proteomes" id="UP000075424">
    <property type="component" value="Unassembled WGS sequence"/>
</dbReference>
<name>A0A0K9HNV7_GEOSE</name>
<evidence type="ECO:0000313" key="12">
    <source>
        <dbReference type="EMBL" id="RLQ14759.1"/>
    </source>
</evidence>
<dbReference type="PROSITE" id="PS50893">
    <property type="entry name" value="ABC_TRANSPORTER_2"/>
    <property type="match status" value="1"/>
</dbReference>
<dbReference type="InterPro" id="IPR013563">
    <property type="entry name" value="Oligopep_ABC_C"/>
</dbReference>
<organism evidence="10 13">
    <name type="scientific">Geobacillus stearothermophilus</name>
    <name type="common">Bacillus stearothermophilus</name>
    <dbReference type="NCBI Taxonomy" id="1422"/>
    <lineage>
        <taxon>Bacteria</taxon>
        <taxon>Bacillati</taxon>
        <taxon>Bacillota</taxon>
        <taxon>Bacilli</taxon>
        <taxon>Bacillales</taxon>
        <taxon>Anoxybacillaceae</taxon>
        <taxon>Geobacillus</taxon>
    </lineage>
</organism>
<dbReference type="Gene3D" id="3.40.50.300">
    <property type="entry name" value="P-loop containing nucleotide triphosphate hydrolases"/>
    <property type="match status" value="1"/>
</dbReference>
<dbReference type="CDD" id="cd03257">
    <property type="entry name" value="ABC_NikE_OppD_transporters"/>
    <property type="match status" value="1"/>
</dbReference>
<dbReference type="Proteomes" id="UP000773850">
    <property type="component" value="Unassembled WGS sequence"/>
</dbReference>
<reference evidence="13 14" key="1">
    <citation type="submission" date="2016-01" db="EMBL/GenBank/DDBJ databases">
        <title>Draft Genome Sequences of Seven Thermophilic Sporeformers Isolated from Foods.</title>
        <authorList>
            <person name="Berendsen E.M."/>
            <person name="Wells-Bennik M.H."/>
            <person name="Krawcyk A.O."/>
            <person name="De Jong A."/>
            <person name="Holsappel S."/>
            <person name="Eijlander R.T."/>
            <person name="Kuipers O.P."/>
        </authorList>
    </citation>
    <scope>NUCLEOTIDE SEQUENCE [LARGE SCALE GENOMIC DNA]</scope>
    <source>
        <strain evidence="10 13">B4109</strain>
        <strain evidence="11 14">B4114</strain>
    </source>
</reference>
<dbReference type="EMBL" id="LUCS01000009">
    <property type="protein sequence ID" value="KAF6512325.1"/>
    <property type="molecule type" value="Genomic_DNA"/>
</dbReference>
<dbReference type="PATRIC" id="fig|1422.14.peg.2895"/>
<dbReference type="SUPFAM" id="SSF52540">
    <property type="entry name" value="P-loop containing nucleoside triphosphate hydrolases"/>
    <property type="match status" value="1"/>
</dbReference>
<dbReference type="InterPro" id="IPR003439">
    <property type="entry name" value="ABC_transporter-like_ATP-bd"/>
</dbReference>
<dbReference type="GO" id="GO:0016887">
    <property type="term" value="F:ATP hydrolysis activity"/>
    <property type="evidence" value="ECO:0007669"/>
    <property type="project" value="InterPro"/>
</dbReference>
<evidence type="ECO:0000256" key="3">
    <source>
        <dbReference type="ARBA" id="ARBA00022448"/>
    </source>
</evidence>
<evidence type="ECO:0000313" key="16">
    <source>
        <dbReference type="Proteomes" id="UP000773850"/>
    </source>
</evidence>
<evidence type="ECO:0000313" key="11">
    <source>
        <dbReference type="EMBL" id="KYD34070.1"/>
    </source>
</evidence>
<dbReference type="PANTHER" id="PTHR43297">
    <property type="entry name" value="OLIGOPEPTIDE TRANSPORT ATP-BINDING PROTEIN APPD"/>
    <property type="match status" value="1"/>
</dbReference>
<evidence type="ECO:0000256" key="5">
    <source>
        <dbReference type="ARBA" id="ARBA00022741"/>
    </source>
</evidence>